<dbReference type="AlphaFoldDB" id="A0ABD1W1C5"/>
<keyword evidence="2 4" id="KW-0863">Zinc-finger</keyword>
<dbReference type="SMART" id="SM00744">
    <property type="entry name" value="RINGv"/>
    <property type="match status" value="1"/>
</dbReference>
<reference evidence="7" key="1">
    <citation type="submission" date="2024-07" db="EMBL/GenBank/DDBJ databases">
        <title>Two chromosome-level genome assemblies of Korean endemic species Abeliophyllum distichum and Forsythia ovata (Oleaceae).</title>
        <authorList>
            <person name="Jang H."/>
        </authorList>
    </citation>
    <scope>NUCLEOTIDE SEQUENCE [LARGE SCALE GENOMIC DNA]</scope>
</reference>
<dbReference type="SUPFAM" id="SSF57850">
    <property type="entry name" value="RING/U-box"/>
    <property type="match status" value="1"/>
</dbReference>
<dbReference type="SMART" id="SM00184">
    <property type="entry name" value="RING"/>
    <property type="match status" value="1"/>
</dbReference>
<evidence type="ECO:0000256" key="4">
    <source>
        <dbReference type="PROSITE-ProRule" id="PRU00175"/>
    </source>
</evidence>
<dbReference type="Proteomes" id="UP001604336">
    <property type="component" value="Unassembled WGS sequence"/>
</dbReference>
<evidence type="ECO:0000256" key="1">
    <source>
        <dbReference type="ARBA" id="ARBA00022723"/>
    </source>
</evidence>
<dbReference type="InterPro" id="IPR011016">
    <property type="entry name" value="Znf_RING-CH"/>
</dbReference>
<dbReference type="PANTHER" id="PTHR47258">
    <property type="match status" value="1"/>
</dbReference>
<evidence type="ECO:0000256" key="3">
    <source>
        <dbReference type="ARBA" id="ARBA00022833"/>
    </source>
</evidence>
<comment type="caution">
    <text evidence="6">The sequence shown here is derived from an EMBL/GenBank/DDBJ whole genome shotgun (WGS) entry which is preliminary data.</text>
</comment>
<evidence type="ECO:0000256" key="2">
    <source>
        <dbReference type="ARBA" id="ARBA00022771"/>
    </source>
</evidence>
<name>A0ABD1W1C5_9LAMI</name>
<sequence length="147" mass="16101">MGLSSFPSPAEGLIPLLVMNTVMSVALVKNLVRSVLQVVGANGGGGGGVVGQDVYEEGSVNGSENSRTRRMSITRYDSLCRNRGGGGWRRCRGNMWPTMECCCVCLCRFEGDEEVSELSCKHFFHKGCLEKWFDNQHTTCPLCRSTV</sequence>
<dbReference type="Gene3D" id="3.30.40.10">
    <property type="entry name" value="Zinc/RING finger domain, C3HC4 (zinc finger)"/>
    <property type="match status" value="1"/>
</dbReference>
<dbReference type="InterPro" id="IPR013083">
    <property type="entry name" value="Znf_RING/FYVE/PHD"/>
</dbReference>
<evidence type="ECO:0000313" key="6">
    <source>
        <dbReference type="EMBL" id="KAL2543295.1"/>
    </source>
</evidence>
<dbReference type="EMBL" id="JBFOLK010000001">
    <property type="protein sequence ID" value="KAL2543295.1"/>
    <property type="molecule type" value="Genomic_DNA"/>
</dbReference>
<organism evidence="6 7">
    <name type="scientific">Abeliophyllum distichum</name>
    <dbReference type="NCBI Taxonomy" id="126358"/>
    <lineage>
        <taxon>Eukaryota</taxon>
        <taxon>Viridiplantae</taxon>
        <taxon>Streptophyta</taxon>
        <taxon>Embryophyta</taxon>
        <taxon>Tracheophyta</taxon>
        <taxon>Spermatophyta</taxon>
        <taxon>Magnoliopsida</taxon>
        <taxon>eudicotyledons</taxon>
        <taxon>Gunneridae</taxon>
        <taxon>Pentapetalae</taxon>
        <taxon>asterids</taxon>
        <taxon>lamiids</taxon>
        <taxon>Lamiales</taxon>
        <taxon>Oleaceae</taxon>
        <taxon>Forsythieae</taxon>
        <taxon>Abeliophyllum</taxon>
    </lineage>
</organism>
<dbReference type="Pfam" id="PF13639">
    <property type="entry name" value="zf-RING_2"/>
    <property type="match status" value="1"/>
</dbReference>
<gene>
    <name evidence="6" type="ORF">Adt_04273</name>
</gene>
<protein>
    <submittedName>
        <fullName evidence="6">RING/U-box superfamily protein</fullName>
    </submittedName>
</protein>
<evidence type="ECO:0000313" key="7">
    <source>
        <dbReference type="Proteomes" id="UP001604336"/>
    </source>
</evidence>
<dbReference type="InterPro" id="IPR001841">
    <property type="entry name" value="Znf_RING"/>
</dbReference>
<dbReference type="PROSITE" id="PS50089">
    <property type="entry name" value="ZF_RING_2"/>
    <property type="match status" value="1"/>
</dbReference>
<dbReference type="InterPro" id="IPR044249">
    <property type="entry name" value="XERICO-like"/>
</dbReference>
<evidence type="ECO:0000259" key="5">
    <source>
        <dbReference type="PROSITE" id="PS50089"/>
    </source>
</evidence>
<feature type="domain" description="RING-type" evidence="5">
    <location>
        <begin position="102"/>
        <end position="144"/>
    </location>
</feature>
<dbReference type="PANTHER" id="PTHR47258:SF3">
    <property type="entry name" value="F21J9.24-RELATED"/>
    <property type="match status" value="1"/>
</dbReference>
<accession>A0ABD1W1C5</accession>
<keyword evidence="1" id="KW-0479">Metal-binding</keyword>
<keyword evidence="3" id="KW-0862">Zinc</keyword>
<proteinExistence type="predicted"/>
<keyword evidence="7" id="KW-1185">Reference proteome</keyword>
<dbReference type="GO" id="GO:0008270">
    <property type="term" value="F:zinc ion binding"/>
    <property type="evidence" value="ECO:0007669"/>
    <property type="project" value="UniProtKB-KW"/>
</dbReference>